<dbReference type="RefSeq" id="WP_077112462.1">
    <property type="nucleotide sequence ID" value="NZ_JAFBFH010000008.1"/>
</dbReference>
<evidence type="ECO:0000313" key="1">
    <source>
        <dbReference type="EMBL" id="MBM7714548.1"/>
    </source>
</evidence>
<evidence type="ECO:0000313" key="2">
    <source>
        <dbReference type="Proteomes" id="UP000823485"/>
    </source>
</evidence>
<accession>A0ABS2R4K7</accession>
<dbReference type="EMBL" id="JAFBFH010000008">
    <property type="protein sequence ID" value="MBM7714548.1"/>
    <property type="molecule type" value="Genomic_DNA"/>
</dbReference>
<sequence>MVRATGTGENHRKISQLFFLRSHSLVDLAGWGGDLLTVTGEAANSSKHSTPYDAAMEVIGHKDESEACLALMIY</sequence>
<proteinExistence type="predicted"/>
<dbReference type="Proteomes" id="UP000823485">
    <property type="component" value="Unassembled WGS sequence"/>
</dbReference>
<gene>
    <name evidence="1" type="ORF">JOC94_001520</name>
</gene>
<name>A0ABS2R4K7_9BACI</name>
<keyword evidence="2" id="KW-1185">Reference proteome</keyword>
<comment type="caution">
    <text evidence="1">The sequence shown here is derived from an EMBL/GenBank/DDBJ whole genome shotgun (WGS) entry which is preliminary data.</text>
</comment>
<reference evidence="1 2" key="1">
    <citation type="submission" date="2021-01" db="EMBL/GenBank/DDBJ databases">
        <title>Genomic Encyclopedia of Type Strains, Phase IV (KMG-IV): sequencing the most valuable type-strain genomes for metagenomic binning, comparative biology and taxonomic classification.</title>
        <authorList>
            <person name="Goeker M."/>
        </authorList>
    </citation>
    <scope>NUCLEOTIDE SEQUENCE [LARGE SCALE GENOMIC DNA]</scope>
    <source>
        <strain evidence="1 2">DSM 105453</strain>
    </source>
</reference>
<protein>
    <submittedName>
        <fullName evidence="1">Uncharacterized protein</fullName>
    </submittedName>
</protein>
<organism evidence="1 2">
    <name type="scientific">Siminovitchia thermophila</name>
    <dbReference type="NCBI Taxonomy" id="1245522"/>
    <lineage>
        <taxon>Bacteria</taxon>
        <taxon>Bacillati</taxon>
        <taxon>Bacillota</taxon>
        <taxon>Bacilli</taxon>
        <taxon>Bacillales</taxon>
        <taxon>Bacillaceae</taxon>
        <taxon>Siminovitchia</taxon>
    </lineage>
</organism>